<comment type="caution">
    <text evidence="3">The sequence shown here is derived from an EMBL/GenBank/DDBJ whole genome shotgun (WGS) entry which is preliminary data.</text>
</comment>
<evidence type="ECO:0000313" key="3">
    <source>
        <dbReference type="EMBL" id="KAJ5074677.1"/>
    </source>
</evidence>
<gene>
    <name evidence="3" type="ORF">M0811_08032</name>
</gene>
<feature type="domain" description="VIT" evidence="2">
    <location>
        <begin position="1"/>
        <end position="129"/>
    </location>
</feature>
<evidence type="ECO:0000313" key="4">
    <source>
        <dbReference type="Proteomes" id="UP001149090"/>
    </source>
</evidence>
<evidence type="ECO:0000259" key="1">
    <source>
        <dbReference type="PROSITE" id="PS50234"/>
    </source>
</evidence>
<dbReference type="PROSITE" id="PS50234">
    <property type="entry name" value="VWFA"/>
    <property type="match status" value="1"/>
</dbReference>
<accession>A0A9Q0LKU1</accession>
<dbReference type="Pfam" id="PF08487">
    <property type="entry name" value="VIT"/>
    <property type="match status" value="1"/>
</dbReference>
<proteinExistence type="predicted"/>
<dbReference type="PANTHER" id="PTHR45737:SF6">
    <property type="entry name" value="VON WILLEBRAND FACTOR A DOMAIN-CONTAINING PROTEIN 5A"/>
    <property type="match status" value="1"/>
</dbReference>
<name>A0A9Q0LKU1_ANAIG</name>
<sequence>MVRIGLVNNKTSNTVPLKGISVNCEIFGFTASVTLNQRYENEENNPIETVFVFPLDSESAVCGFEVFLEGKHIIGKVKEKQKAREIYDDAIAQGKTAAKMEEEKPDVFVTNVGNLGAKKQCVVTIRYVTILSEEPDGRYRFFLPTTIAPRYVPVEHIEESQQTDLANVEYSQKVPYGYTINISMEMQSKITNVTSPTHEINPILNSKYCTVSLQPSEKEVGKDIVVLVQEEYPHEPRVVTREDKEGEVVAMATLFPDLSELDVNSEMIFLLDRSGSMSGSPINSVKKTLEIFLHSLPESCFFNIYGFGSTFEKLFPESVMYDDNSLSQAKAHALDLKADLGGTELIGVLREIFRSSARKGFSRQVFLLTDGEVWDTQNCLDIVKRNRGSTRVFTFGIGHGASKELVEGIARAGGGQAEFIVENEEIKSKVLRQLRLALQPCLSNTKIEWKDIKAPELVTPWRLPPIFSLSRFLIFMFFDKKEVEEQRNQNQAKSPTLILSALSGNKEFSWELPLSFDESIRQPNALHPLAAKWMIREMTEKTSKFHNDQGSLLQGITQEFIDKEIIRLGTTYQIVSSKTSFVATVENEDESENIEEIVVRKIPVQKPVEKPVQSARQYSPKSFSLSYSLRKPSPSHMIQDTMDDAIFDEDDEDIEDEVNQVLEEIYSEVGLSLNALTPINSLSKAEEKEDEMDNLEYRLSLLKSDGSPPIREKSVSPEPVIKHINQNKSTNQSPIIIVTDSEKSILPPKNLSVVESIIYLQKANGSWDLTEELSSQISLSTEKIRKEIPENISENVWITAIVVFYLETKHSSVQDEWFLVVEKARKWLKKNSSINLENLIQKAKNLF</sequence>
<dbReference type="SUPFAM" id="SSF53300">
    <property type="entry name" value="vWA-like"/>
    <property type="match status" value="1"/>
</dbReference>
<dbReference type="InterPro" id="IPR002035">
    <property type="entry name" value="VWF_A"/>
</dbReference>
<dbReference type="InterPro" id="IPR013694">
    <property type="entry name" value="VIT"/>
</dbReference>
<dbReference type="Proteomes" id="UP001149090">
    <property type="component" value="Unassembled WGS sequence"/>
</dbReference>
<evidence type="ECO:0000259" key="2">
    <source>
        <dbReference type="PROSITE" id="PS51468"/>
    </source>
</evidence>
<protein>
    <submittedName>
        <fullName evidence="3">von willebrand factor a domain-containing protein 5a</fullName>
    </submittedName>
</protein>
<dbReference type="InterPro" id="IPR036465">
    <property type="entry name" value="vWFA_dom_sf"/>
</dbReference>
<dbReference type="PROSITE" id="PS51468">
    <property type="entry name" value="VIT"/>
    <property type="match status" value="1"/>
</dbReference>
<dbReference type="OrthoDB" id="1729737at2759"/>
<dbReference type="EMBL" id="JAPDFW010000069">
    <property type="protein sequence ID" value="KAJ5074677.1"/>
    <property type="molecule type" value="Genomic_DNA"/>
</dbReference>
<dbReference type="Gene3D" id="3.40.50.410">
    <property type="entry name" value="von Willebrand factor, type A domain"/>
    <property type="match status" value="1"/>
</dbReference>
<keyword evidence="4" id="KW-1185">Reference proteome</keyword>
<organism evidence="3 4">
    <name type="scientific">Anaeramoeba ignava</name>
    <name type="common">Anaerobic marine amoeba</name>
    <dbReference type="NCBI Taxonomy" id="1746090"/>
    <lineage>
        <taxon>Eukaryota</taxon>
        <taxon>Metamonada</taxon>
        <taxon>Anaeramoebidae</taxon>
        <taxon>Anaeramoeba</taxon>
    </lineage>
</organism>
<dbReference type="Pfam" id="PF13768">
    <property type="entry name" value="VWA_3"/>
    <property type="match status" value="1"/>
</dbReference>
<reference evidence="3" key="1">
    <citation type="submission" date="2022-10" db="EMBL/GenBank/DDBJ databases">
        <title>Novel sulphate-reducing endosymbionts in the free-living metamonad Anaeramoeba.</title>
        <authorList>
            <person name="Jerlstrom-Hultqvist J."/>
            <person name="Cepicka I."/>
            <person name="Gallot-Lavallee L."/>
            <person name="Salas-Leiva D."/>
            <person name="Curtis B.A."/>
            <person name="Zahonova K."/>
            <person name="Pipaliya S."/>
            <person name="Dacks J."/>
            <person name="Roger A.J."/>
        </authorList>
    </citation>
    <scope>NUCLEOTIDE SEQUENCE</scope>
    <source>
        <strain evidence="3">BMAN</strain>
    </source>
</reference>
<dbReference type="SMART" id="SM00327">
    <property type="entry name" value="VWA"/>
    <property type="match status" value="1"/>
</dbReference>
<feature type="domain" description="VWFA" evidence="1">
    <location>
        <begin position="266"/>
        <end position="438"/>
    </location>
</feature>
<dbReference type="OMA" id="YSSMPCP"/>
<dbReference type="AlphaFoldDB" id="A0A9Q0LKU1"/>
<dbReference type="SMART" id="SM00609">
    <property type="entry name" value="VIT"/>
    <property type="match status" value="1"/>
</dbReference>
<dbReference type="PANTHER" id="PTHR45737">
    <property type="entry name" value="VON WILLEBRAND FACTOR A DOMAIN-CONTAINING PROTEIN 5A"/>
    <property type="match status" value="1"/>
</dbReference>